<evidence type="ECO:0000259" key="11">
    <source>
        <dbReference type="PROSITE" id="PS50109"/>
    </source>
</evidence>
<dbReference type="Gene3D" id="1.10.287.130">
    <property type="match status" value="1"/>
</dbReference>
<feature type="domain" description="Histidine kinase" evidence="11">
    <location>
        <begin position="90"/>
        <end position="297"/>
    </location>
</feature>
<keyword evidence="7 12" id="KW-0418">Kinase</keyword>
<dbReference type="InterPro" id="IPR036890">
    <property type="entry name" value="HATPase_C_sf"/>
</dbReference>
<protein>
    <recommendedName>
        <fullName evidence="3">histidine kinase</fullName>
        <ecNumber evidence="3">2.7.13.3</ecNumber>
    </recommendedName>
</protein>
<dbReference type="InterPro" id="IPR005467">
    <property type="entry name" value="His_kinase_dom"/>
</dbReference>
<dbReference type="GO" id="GO:0005886">
    <property type="term" value="C:plasma membrane"/>
    <property type="evidence" value="ECO:0007669"/>
    <property type="project" value="TreeGrafter"/>
</dbReference>
<dbReference type="CDD" id="cd00082">
    <property type="entry name" value="HisKA"/>
    <property type="match status" value="1"/>
</dbReference>
<dbReference type="PROSITE" id="PS50109">
    <property type="entry name" value="HIS_KIN"/>
    <property type="match status" value="1"/>
</dbReference>
<dbReference type="AlphaFoldDB" id="A0A841T4V5"/>
<keyword evidence="10" id="KW-0175">Coiled coil</keyword>
<dbReference type="SMART" id="SM00388">
    <property type="entry name" value="HisKA"/>
    <property type="match status" value="1"/>
</dbReference>
<gene>
    <name evidence="12" type="ORF">H7B67_22395</name>
</gene>
<dbReference type="Proteomes" id="UP000535838">
    <property type="component" value="Unassembled WGS sequence"/>
</dbReference>
<dbReference type="RefSeq" id="WP_185122088.1">
    <property type="nucleotide sequence ID" value="NZ_JACJVQ010000019.1"/>
</dbReference>
<comment type="catalytic activity">
    <reaction evidence="1">
        <text>ATP + protein L-histidine = ADP + protein N-phospho-L-histidine.</text>
        <dbReference type="EC" id="2.7.13.3"/>
    </reaction>
</comment>
<keyword evidence="4" id="KW-0597">Phosphoprotein</keyword>
<dbReference type="PANTHER" id="PTHR45453:SF1">
    <property type="entry name" value="PHOSPHATE REGULON SENSOR PROTEIN PHOR"/>
    <property type="match status" value="1"/>
</dbReference>
<evidence type="ECO:0000256" key="1">
    <source>
        <dbReference type="ARBA" id="ARBA00000085"/>
    </source>
</evidence>
<evidence type="ECO:0000256" key="5">
    <source>
        <dbReference type="ARBA" id="ARBA00022679"/>
    </source>
</evidence>
<evidence type="ECO:0000256" key="10">
    <source>
        <dbReference type="SAM" id="Coils"/>
    </source>
</evidence>
<evidence type="ECO:0000256" key="6">
    <source>
        <dbReference type="ARBA" id="ARBA00022741"/>
    </source>
</evidence>
<evidence type="ECO:0000256" key="8">
    <source>
        <dbReference type="ARBA" id="ARBA00022840"/>
    </source>
</evidence>
<keyword evidence="9" id="KW-0902">Two-component regulatory system</keyword>
<dbReference type="InterPro" id="IPR050351">
    <property type="entry name" value="BphY/WalK/GraS-like"/>
</dbReference>
<reference evidence="12 13" key="1">
    <citation type="submission" date="2020-08" db="EMBL/GenBank/DDBJ databases">
        <title>Cohnella phylogeny.</title>
        <authorList>
            <person name="Dunlap C."/>
        </authorList>
    </citation>
    <scope>NUCLEOTIDE SEQUENCE [LARGE SCALE GENOMIC DNA]</scope>
    <source>
        <strain evidence="12 13">DSM 25241</strain>
    </source>
</reference>
<evidence type="ECO:0000313" key="12">
    <source>
        <dbReference type="EMBL" id="MBB6636887.1"/>
    </source>
</evidence>
<dbReference type="SUPFAM" id="SSF47384">
    <property type="entry name" value="Homodimeric domain of signal transducing histidine kinase"/>
    <property type="match status" value="1"/>
</dbReference>
<comment type="subcellular location">
    <subcellularLocation>
        <location evidence="2">Membrane</location>
    </subcellularLocation>
</comment>
<dbReference type="SMART" id="SM00387">
    <property type="entry name" value="HATPase_c"/>
    <property type="match status" value="1"/>
</dbReference>
<organism evidence="12 13">
    <name type="scientific">Cohnella thailandensis</name>
    <dbReference type="NCBI Taxonomy" id="557557"/>
    <lineage>
        <taxon>Bacteria</taxon>
        <taxon>Bacillati</taxon>
        <taxon>Bacillota</taxon>
        <taxon>Bacilli</taxon>
        <taxon>Bacillales</taxon>
        <taxon>Paenibacillaceae</taxon>
        <taxon>Cohnella</taxon>
    </lineage>
</organism>
<dbReference type="GO" id="GO:0000155">
    <property type="term" value="F:phosphorelay sensor kinase activity"/>
    <property type="evidence" value="ECO:0007669"/>
    <property type="project" value="InterPro"/>
</dbReference>
<sequence>MWIGLAGVAFGLAAAYALYRLYAFKKQLKDLVRQLRRYHRGESGQKLVLDWHDPALEELAAEINRHTELIEQANAEKRRSETELRRAVANISHDLRTPLTSITGYIQLLESGQMTEEEGREAIAVVKNRTIRLKSLLNDFFELSVLDSPDYRLKLERVQLGRILPDILLGFYERMNEKKLRPQFRLAEEPLPATADESAVRRVIENLMLNTLRHAEGAIDVALQRQGEEAVLTIRNAAPHLRGFDLELLFNRFYMADQSRSGSSGGGNAGTGSGGSGLGLSIARGLMEKMDGSLRAEMDGDDLVMTCTWRLEK</sequence>
<proteinExistence type="predicted"/>
<dbReference type="GO" id="GO:0005524">
    <property type="term" value="F:ATP binding"/>
    <property type="evidence" value="ECO:0007669"/>
    <property type="project" value="UniProtKB-KW"/>
</dbReference>
<keyword evidence="5" id="KW-0808">Transferase</keyword>
<dbReference type="SUPFAM" id="SSF55874">
    <property type="entry name" value="ATPase domain of HSP90 chaperone/DNA topoisomerase II/histidine kinase"/>
    <property type="match status" value="1"/>
</dbReference>
<dbReference type="InterPro" id="IPR003594">
    <property type="entry name" value="HATPase_dom"/>
</dbReference>
<evidence type="ECO:0000256" key="3">
    <source>
        <dbReference type="ARBA" id="ARBA00012438"/>
    </source>
</evidence>
<comment type="caution">
    <text evidence="12">The sequence shown here is derived from an EMBL/GenBank/DDBJ whole genome shotgun (WGS) entry which is preliminary data.</text>
</comment>
<evidence type="ECO:0000256" key="7">
    <source>
        <dbReference type="ARBA" id="ARBA00022777"/>
    </source>
</evidence>
<dbReference type="GO" id="GO:0004721">
    <property type="term" value="F:phosphoprotein phosphatase activity"/>
    <property type="evidence" value="ECO:0007669"/>
    <property type="project" value="TreeGrafter"/>
</dbReference>
<evidence type="ECO:0000313" key="13">
    <source>
        <dbReference type="Proteomes" id="UP000535838"/>
    </source>
</evidence>
<dbReference type="InterPro" id="IPR003661">
    <property type="entry name" value="HisK_dim/P_dom"/>
</dbReference>
<dbReference type="Pfam" id="PF00512">
    <property type="entry name" value="HisKA"/>
    <property type="match status" value="1"/>
</dbReference>
<keyword evidence="6" id="KW-0547">Nucleotide-binding</keyword>
<keyword evidence="13" id="KW-1185">Reference proteome</keyword>
<dbReference type="EMBL" id="JACJVQ010000019">
    <property type="protein sequence ID" value="MBB6636887.1"/>
    <property type="molecule type" value="Genomic_DNA"/>
</dbReference>
<evidence type="ECO:0000256" key="2">
    <source>
        <dbReference type="ARBA" id="ARBA00004370"/>
    </source>
</evidence>
<evidence type="ECO:0000256" key="4">
    <source>
        <dbReference type="ARBA" id="ARBA00022553"/>
    </source>
</evidence>
<keyword evidence="8" id="KW-0067">ATP-binding</keyword>
<name>A0A841T4V5_9BACL</name>
<accession>A0A841T4V5</accession>
<dbReference type="GO" id="GO:0016036">
    <property type="term" value="P:cellular response to phosphate starvation"/>
    <property type="evidence" value="ECO:0007669"/>
    <property type="project" value="TreeGrafter"/>
</dbReference>
<dbReference type="Pfam" id="PF02518">
    <property type="entry name" value="HATPase_c"/>
    <property type="match status" value="1"/>
</dbReference>
<dbReference type="Gene3D" id="3.30.565.10">
    <property type="entry name" value="Histidine kinase-like ATPase, C-terminal domain"/>
    <property type="match status" value="1"/>
</dbReference>
<dbReference type="PANTHER" id="PTHR45453">
    <property type="entry name" value="PHOSPHATE REGULON SENSOR PROTEIN PHOR"/>
    <property type="match status" value="1"/>
</dbReference>
<evidence type="ECO:0000256" key="9">
    <source>
        <dbReference type="ARBA" id="ARBA00023012"/>
    </source>
</evidence>
<dbReference type="EC" id="2.7.13.3" evidence="3"/>
<feature type="coiled-coil region" evidence="10">
    <location>
        <begin position="56"/>
        <end position="90"/>
    </location>
</feature>
<dbReference type="InterPro" id="IPR036097">
    <property type="entry name" value="HisK_dim/P_sf"/>
</dbReference>